<evidence type="ECO:0000313" key="1">
    <source>
        <dbReference type="EMBL" id="VVN41044.1"/>
    </source>
</evidence>
<gene>
    <name evidence="1" type="ORF">PS645_05408</name>
</gene>
<reference evidence="1 2" key="1">
    <citation type="submission" date="2019-09" db="EMBL/GenBank/DDBJ databases">
        <authorList>
            <person name="Chandra G."/>
            <person name="Truman W A."/>
        </authorList>
    </citation>
    <scope>NUCLEOTIDE SEQUENCE [LARGE SCALE GENOMIC DNA]</scope>
    <source>
        <strain evidence="1">PS645</strain>
    </source>
</reference>
<sequence length="388" mass="43403">MGMDDRFVEAVVGHLAGFRDGHLTDHGQAIDVRIQRAQTVGQLFRQHRDHALGEVNRVAANLGFVIQGRADFHVAGDVGNRYVQLPAAGEQAQLARSGFTVNGIIEVARVFTIDGDERQMAQVDALLFVFLFDFRLELGSFFQHRFRPDVRDIVRAKSDVDFHARRHVVAHDFNHVTLRLEARSRPVSDLHFDELTNLRIGVAARRDQHLLLDLRIVRHHEADTAFFEIATDDGFVSTGNHFDDHAFTATATVQTGNARQGAVAIEHQTHLRRAHEQIVTAVIRHQKAETVPVTADAAEDQVELVHRRIRTTTGVDELSVALHGAQAAAQGFDLVFSGQTEFFDQLLAVSRRTPISKMLKDQFAARNRVFIFFRFTSGLGIEGLPIGH</sequence>
<accession>A0A5E6XJS0</accession>
<name>A0A5E6XJS0_PSEFL</name>
<dbReference type="AlphaFoldDB" id="A0A5E6XJS0"/>
<dbReference type="Proteomes" id="UP000325607">
    <property type="component" value="Unassembled WGS sequence"/>
</dbReference>
<dbReference type="EMBL" id="CABVGX010000111">
    <property type="protein sequence ID" value="VVN41044.1"/>
    <property type="molecule type" value="Genomic_DNA"/>
</dbReference>
<proteinExistence type="predicted"/>
<protein>
    <submittedName>
        <fullName evidence="1">Uncharacterized protein</fullName>
    </submittedName>
</protein>
<evidence type="ECO:0000313" key="2">
    <source>
        <dbReference type="Proteomes" id="UP000325607"/>
    </source>
</evidence>
<organism evidence="1 2">
    <name type="scientific">Pseudomonas fluorescens</name>
    <dbReference type="NCBI Taxonomy" id="294"/>
    <lineage>
        <taxon>Bacteria</taxon>
        <taxon>Pseudomonadati</taxon>
        <taxon>Pseudomonadota</taxon>
        <taxon>Gammaproteobacteria</taxon>
        <taxon>Pseudomonadales</taxon>
        <taxon>Pseudomonadaceae</taxon>
        <taxon>Pseudomonas</taxon>
    </lineage>
</organism>